<dbReference type="InterPro" id="IPR004564">
    <property type="entry name" value="OM_lipoprot_carrier_LolA-like"/>
</dbReference>
<protein>
    <submittedName>
        <fullName evidence="3">Outer membrane lipoprotein carrier protein LolA</fullName>
    </submittedName>
</protein>
<dbReference type="Proteomes" id="UP000006362">
    <property type="component" value="Chromosome"/>
</dbReference>
<dbReference type="HOGENOM" id="CLU_1330187_0_0_0"/>
<sequence>MRKSTIALTLLITIPAAAHPSETPLKELSGAESLKIEFRQKTKLPVAGDEVTLYRGVIYYKRPLKFLWEYTRGSNLRIISNGKEVETRFGDGQCQVEPLNPENALFPLLLLAENYKTFKKYYTVKEEKEGKNLQTFTVEPKFKDPFFTKITFTFFKGKLKEVKTVQADGTESTYLIDSVKKNPKLPDSLFKLPPCR</sequence>
<dbReference type="PANTHER" id="PTHR35869:SF1">
    <property type="entry name" value="OUTER-MEMBRANE LIPOPROTEIN CARRIER PROTEIN"/>
    <property type="match status" value="1"/>
</dbReference>
<evidence type="ECO:0000256" key="1">
    <source>
        <dbReference type="ARBA" id="ARBA00022729"/>
    </source>
</evidence>
<dbReference type="RefSeq" id="WP_013537935.1">
    <property type="nucleotide sequence ID" value="NC_014926.1"/>
</dbReference>
<dbReference type="EMBL" id="CP002444">
    <property type="protein sequence ID" value="ADU97149.1"/>
    <property type="molecule type" value="Genomic_DNA"/>
</dbReference>
<dbReference type="STRING" id="648996.Theam_1185"/>
<dbReference type="SUPFAM" id="SSF89392">
    <property type="entry name" value="Prokaryotic lipoproteins and lipoprotein localization factors"/>
    <property type="match status" value="1"/>
</dbReference>
<evidence type="ECO:0000313" key="3">
    <source>
        <dbReference type="EMBL" id="ADU97149.1"/>
    </source>
</evidence>
<gene>
    <name evidence="3" type="ordered locus">Theam_1185</name>
</gene>
<organism evidence="3 4">
    <name type="scientific">Thermovibrio ammonificans (strain DSM 15698 / JCM 12110 / HB-1)</name>
    <dbReference type="NCBI Taxonomy" id="648996"/>
    <lineage>
        <taxon>Bacteria</taxon>
        <taxon>Pseudomonadati</taxon>
        <taxon>Aquificota</taxon>
        <taxon>Aquificia</taxon>
        <taxon>Desulfurobacteriales</taxon>
        <taxon>Desulfurobacteriaceae</taxon>
        <taxon>Thermovibrio</taxon>
    </lineage>
</organism>
<dbReference type="InterPro" id="IPR029046">
    <property type="entry name" value="LolA/LolB/LppX"/>
</dbReference>
<feature type="chain" id="PRO_5003227329" evidence="2">
    <location>
        <begin position="19"/>
        <end position="196"/>
    </location>
</feature>
<keyword evidence="4" id="KW-1185">Reference proteome</keyword>
<dbReference type="Gene3D" id="2.50.20.10">
    <property type="entry name" value="Lipoprotein localisation LolA/LolB/LppX"/>
    <property type="match status" value="1"/>
</dbReference>
<dbReference type="KEGG" id="tam:Theam_1185"/>
<dbReference type="CDD" id="cd16325">
    <property type="entry name" value="LolA"/>
    <property type="match status" value="1"/>
</dbReference>
<accession>E8T2U0</accession>
<reference evidence="3" key="1">
    <citation type="submission" date="2011-01" db="EMBL/GenBank/DDBJ databases">
        <title>Complete sequence of chromosome of Thermovibrio ammonificans HB-1.</title>
        <authorList>
            <consortium name="US DOE Joint Genome Institute"/>
            <person name="Lucas S."/>
            <person name="Copeland A."/>
            <person name="Lapidus A."/>
            <person name="Cheng J.-F."/>
            <person name="Goodwin L."/>
            <person name="Pitluck S."/>
            <person name="Davenport K."/>
            <person name="Detter J.C."/>
            <person name="Han C."/>
            <person name="Tapia R."/>
            <person name="Land M."/>
            <person name="Hauser L."/>
            <person name="Kyrpides N."/>
            <person name="Ivanova N."/>
            <person name="Ovchinnikova G."/>
            <person name="Vetriani C."/>
            <person name="Woyke T."/>
        </authorList>
    </citation>
    <scope>NUCLEOTIDE SEQUENCE [LARGE SCALE GENOMIC DNA]</scope>
    <source>
        <strain evidence="3">HB-1</strain>
    </source>
</reference>
<keyword evidence="3" id="KW-0449">Lipoprotein</keyword>
<evidence type="ECO:0000256" key="2">
    <source>
        <dbReference type="SAM" id="SignalP"/>
    </source>
</evidence>
<dbReference type="Pfam" id="PF03548">
    <property type="entry name" value="LolA"/>
    <property type="match status" value="1"/>
</dbReference>
<dbReference type="PANTHER" id="PTHR35869">
    <property type="entry name" value="OUTER-MEMBRANE LIPOPROTEIN CARRIER PROTEIN"/>
    <property type="match status" value="1"/>
</dbReference>
<name>E8T2U0_THEA1</name>
<dbReference type="AlphaFoldDB" id="E8T2U0"/>
<proteinExistence type="predicted"/>
<keyword evidence="1 2" id="KW-0732">Signal</keyword>
<dbReference type="eggNOG" id="COG2834">
    <property type="taxonomic scope" value="Bacteria"/>
</dbReference>
<evidence type="ECO:0000313" key="4">
    <source>
        <dbReference type="Proteomes" id="UP000006362"/>
    </source>
</evidence>
<feature type="signal peptide" evidence="2">
    <location>
        <begin position="1"/>
        <end position="18"/>
    </location>
</feature>